<dbReference type="AlphaFoldDB" id="A0A218WWE6"/>
<evidence type="ECO:0000313" key="2">
    <source>
        <dbReference type="Proteomes" id="UP000197138"/>
    </source>
</evidence>
<dbReference type="EMBL" id="MTKT01002727">
    <property type="protein sequence ID" value="OWM77124.1"/>
    <property type="molecule type" value="Genomic_DNA"/>
</dbReference>
<evidence type="ECO:0000313" key="1">
    <source>
        <dbReference type="EMBL" id="OWM77124.1"/>
    </source>
</evidence>
<sequence length="74" mass="8305">MQGQWLSTPKRSPEVAMMVVWSQTYQVDPYSPAKITKSKVRLENKPDWAVFGSNVTTVSPNGILGQGRWLLTPN</sequence>
<gene>
    <name evidence="1" type="ORF">CDL15_Pgr013215</name>
</gene>
<dbReference type="Proteomes" id="UP000197138">
    <property type="component" value="Unassembled WGS sequence"/>
</dbReference>
<proteinExistence type="predicted"/>
<organism evidence="1 2">
    <name type="scientific">Punica granatum</name>
    <name type="common">Pomegranate</name>
    <dbReference type="NCBI Taxonomy" id="22663"/>
    <lineage>
        <taxon>Eukaryota</taxon>
        <taxon>Viridiplantae</taxon>
        <taxon>Streptophyta</taxon>
        <taxon>Embryophyta</taxon>
        <taxon>Tracheophyta</taxon>
        <taxon>Spermatophyta</taxon>
        <taxon>Magnoliopsida</taxon>
        <taxon>eudicotyledons</taxon>
        <taxon>Gunneridae</taxon>
        <taxon>Pentapetalae</taxon>
        <taxon>rosids</taxon>
        <taxon>malvids</taxon>
        <taxon>Myrtales</taxon>
        <taxon>Lythraceae</taxon>
        <taxon>Punica</taxon>
    </lineage>
</organism>
<name>A0A218WWE6_PUNGR</name>
<protein>
    <submittedName>
        <fullName evidence="1">Uncharacterized protein</fullName>
    </submittedName>
</protein>
<accession>A0A218WWE6</accession>
<reference evidence="2" key="1">
    <citation type="journal article" date="2017" name="Plant J.">
        <title>The pomegranate (Punica granatum L.) genome and the genomics of punicalagin biosynthesis.</title>
        <authorList>
            <person name="Qin G."/>
            <person name="Xu C."/>
            <person name="Ming R."/>
            <person name="Tang H."/>
            <person name="Guyot R."/>
            <person name="Kramer E.M."/>
            <person name="Hu Y."/>
            <person name="Yi X."/>
            <person name="Qi Y."/>
            <person name="Xu X."/>
            <person name="Gao Z."/>
            <person name="Pan H."/>
            <person name="Jian J."/>
            <person name="Tian Y."/>
            <person name="Yue Z."/>
            <person name="Xu Y."/>
        </authorList>
    </citation>
    <scope>NUCLEOTIDE SEQUENCE [LARGE SCALE GENOMIC DNA]</scope>
    <source>
        <strain evidence="2">cv. Dabenzi</strain>
    </source>
</reference>
<comment type="caution">
    <text evidence="1">The sequence shown here is derived from an EMBL/GenBank/DDBJ whole genome shotgun (WGS) entry which is preliminary data.</text>
</comment>